<dbReference type="OMA" id="HGCYIDK"/>
<name>A0A4W3I1H0_CALMI</name>
<dbReference type="PANTHER" id="PTHR31592:SF1">
    <property type="entry name" value="TRANSMEMBRANE PROTEIN 192"/>
    <property type="match status" value="1"/>
</dbReference>
<keyword evidence="9" id="KW-1185">Reference proteome</keyword>
<dbReference type="Pfam" id="PF14802">
    <property type="entry name" value="TMEM192"/>
    <property type="match status" value="1"/>
</dbReference>
<accession>A0A4W3I1H0</accession>
<dbReference type="InterPro" id="IPR029399">
    <property type="entry name" value="TMEM192"/>
</dbReference>
<reference evidence="9" key="3">
    <citation type="journal article" date="2014" name="Nature">
        <title>Elephant shark genome provides unique insights into gnathostome evolution.</title>
        <authorList>
            <consortium name="International Elephant Shark Genome Sequencing Consortium"/>
            <person name="Venkatesh B."/>
            <person name="Lee A.P."/>
            <person name="Ravi V."/>
            <person name="Maurya A.K."/>
            <person name="Lian M.M."/>
            <person name="Swann J.B."/>
            <person name="Ohta Y."/>
            <person name="Flajnik M.F."/>
            <person name="Sutoh Y."/>
            <person name="Kasahara M."/>
            <person name="Hoon S."/>
            <person name="Gangu V."/>
            <person name="Roy S.W."/>
            <person name="Irimia M."/>
            <person name="Korzh V."/>
            <person name="Kondrychyn I."/>
            <person name="Lim Z.W."/>
            <person name="Tay B.H."/>
            <person name="Tohari S."/>
            <person name="Kong K.W."/>
            <person name="Ho S."/>
            <person name="Lorente-Galdos B."/>
            <person name="Quilez J."/>
            <person name="Marques-Bonet T."/>
            <person name="Raney B.J."/>
            <person name="Ingham P.W."/>
            <person name="Tay A."/>
            <person name="Hillier L.W."/>
            <person name="Minx P."/>
            <person name="Boehm T."/>
            <person name="Wilson R.K."/>
            <person name="Brenner S."/>
            <person name="Warren W.C."/>
        </authorList>
    </citation>
    <scope>NUCLEOTIDE SEQUENCE [LARGE SCALE GENOMIC DNA]</scope>
</reference>
<protein>
    <recommendedName>
        <fullName evidence="3">Transmembrane protein 192</fullName>
    </recommendedName>
</protein>
<comment type="subcellular location">
    <subcellularLocation>
        <location evidence="1">Membrane</location>
        <topology evidence="1">Multi-pass membrane protein</topology>
    </subcellularLocation>
</comment>
<dbReference type="InParanoid" id="A0A4W3I1H0"/>
<reference evidence="8" key="4">
    <citation type="submission" date="2025-08" db="UniProtKB">
        <authorList>
            <consortium name="Ensembl"/>
        </authorList>
    </citation>
    <scope>IDENTIFICATION</scope>
</reference>
<gene>
    <name evidence="8" type="primary">tmem192</name>
</gene>
<dbReference type="GeneTree" id="ENSGT00390000013749"/>
<dbReference type="Ensembl" id="ENSCMIT00000022930.1">
    <property type="protein sequence ID" value="ENSCMIP00000022542.1"/>
    <property type="gene ID" value="ENSCMIG00000010146.1"/>
</dbReference>
<evidence type="ECO:0000256" key="3">
    <source>
        <dbReference type="ARBA" id="ARBA00014635"/>
    </source>
</evidence>
<evidence type="ECO:0000256" key="4">
    <source>
        <dbReference type="ARBA" id="ARBA00022692"/>
    </source>
</evidence>
<feature type="transmembrane region" description="Helical" evidence="7">
    <location>
        <begin position="101"/>
        <end position="120"/>
    </location>
</feature>
<feature type="transmembrane region" description="Helical" evidence="7">
    <location>
        <begin position="59"/>
        <end position="81"/>
    </location>
</feature>
<evidence type="ECO:0000256" key="6">
    <source>
        <dbReference type="ARBA" id="ARBA00023136"/>
    </source>
</evidence>
<dbReference type="GO" id="GO:0005770">
    <property type="term" value="C:late endosome"/>
    <property type="evidence" value="ECO:0007669"/>
    <property type="project" value="TreeGrafter"/>
</dbReference>
<evidence type="ECO:0000256" key="1">
    <source>
        <dbReference type="ARBA" id="ARBA00004141"/>
    </source>
</evidence>
<reference evidence="9" key="2">
    <citation type="journal article" date="2007" name="PLoS Biol.">
        <title>Survey sequencing and comparative analysis of the elephant shark (Callorhinchus milii) genome.</title>
        <authorList>
            <person name="Venkatesh B."/>
            <person name="Kirkness E.F."/>
            <person name="Loh Y.H."/>
            <person name="Halpern A.L."/>
            <person name="Lee A.P."/>
            <person name="Johnson J."/>
            <person name="Dandona N."/>
            <person name="Viswanathan L.D."/>
            <person name="Tay A."/>
            <person name="Venter J.C."/>
            <person name="Strausberg R.L."/>
            <person name="Brenner S."/>
        </authorList>
    </citation>
    <scope>NUCLEOTIDE SEQUENCE [LARGE SCALE GENOMIC DNA]</scope>
</reference>
<reference evidence="8" key="5">
    <citation type="submission" date="2025-09" db="UniProtKB">
        <authorList>
            <consortium name="Ensembl"/>
        </authorList>
    </citation>
    <scope>IDENTIFICATION</scope>
</reference>
<evidence type="ECO:0000256" key="7">
    <source>
        <dbReference type="SAM" id="Phobius"/>
    </source>
</evidence>
<proteinExistence type="inferred from homology"/>
<dbReference type="AlphaFoldDB" id="A0A4W3I1H0"/>
<keyword evidence="4 7" id="KW-0812">Transmembrane</keyword>
<reference evidence="9" key="1">
    <citation type="journal article" date="2006" name="Science">
        <title>Ancient noncoding elements conserved in the human genome.</title>
        <authorList>
            <person name="Venkatesh B."/>
            <person name="Kirkness E.F."/>
            <person name="Loh Y.H."/>
            <person name="Halpern A.L."/>
            <person name="Lee A.P."/>
            <person name="Johnson J."/>
            <person name="Dandona N."/>
            <person name="Viswanathan L.D."/>
            <person name="Tay A."/>
            <person name="Venter J.C."/>
            <person name="Strausberg R.L."/>
            <person name="Brenner S."/>
        </authorList>
    </citation>
    <scope>NUCLEOTIDE SEQUENCE [LARGE SCALE GENOMIC DNA]</scope>
</reference>
<feature type="transmembrane region" description="Helical" evidence="7">
    <location>
        <begin position="145"/>
        <end position="164"/>
    </location>
</feature>
<dbReference type="GO" id="GO:0005765">
    <property type="term" value="C:lysosomal membrane"/>
    <property type="evidence" value="ECO:0007669"/>
    <property type="project" value="TreeGrafter"/>
</dbReference>
<keyword evidence="6 7" id="KW-0472">Membrane</keyword>
<keyword evidence="5 7" id="KW-1133">Transmembrane helix</keyword>
<evidence type="ECO:0000256" key="5">
    <source>
        <dbReference type="ARBA" id="ARBA00022989"/>
    </source>
</evidence>
<evidence type="ECO:0000256" key="2">
    <source>
        <dbReference type="ARBA" id="ARBA00006314"/>
    </source>
</evidence>
<organism evidence="8 9">
    <name type="scientific">Callorhinchus milii</name>
    <name type="common">Ghost shark</name>
    <dbReference type="NCBI Taxonomy" id="7868"/>
    <lineage>
        <taxon>Eukaryota</taxon>
        <taxon>Metazoa</taxon>
        <taxon>Chordata</taxon>
        <taxon>Craniata</taxon>
        <taxon>Vertebrata</taxon>
        <taxon>Chondrichthyes</taxon>
        <taxon>Holocephali</taxon>
        <taxon>Chimaeriformes</taxon>
        <taxon>Callorhinchidae</taxon>
        <taxon>Callorhinchus</taxon>
    </lineage>
</organism>
<comment type="similarity">
    <text evidence="2">Belongs to the TMEM192 family.</text>
</comment>
<dbReference type="PANTHER" id="PTHR31592">
    <property type="entry name" value="TRANSMEMBRANE PROTEIN 192"/>
    <property type="match status" value="1"/>
</dbReference>
<feature type="transmembrane region" description="Helical" evidence="7">
    <location>
        <begin position="170"/>
        <end position="193"/>
    </location>
</feature>
<evidence type="ECO:0000313" key="9">
    <source>
        <dbReference type="Proteomes" id="UP000314986"/>
    </source>
</evidence>
<dbReference type="Proteomes" id="UP000314986">
    <property type="component" value="Unassembled WGS sequence"/>
</dbReference>
<evidence type="ECO:0000313" key="8">
    <source>
        <dbReference type="Ensembl" id="ENSCMIP00000022542.1"/>
    </source>
</evidence>
<dbReference type="STRING" id="7868.ENSCMIP00000022542"/>
<sequence>HQPTRQKETILLEKRSLKRNSSFDVTQSLEEEPLIDHPLLHADVLVGDLRPYFQSLSTVWWSVLLTILHVVFVALSFTLAFVCNPSTAACEKVILLEVPKIIIMAKTCLWALLALFGWYVHAQHSKVRNRGYLALYRSTRHLKHLPIFIHSTGNTALLLVQAAVDNKSLNLNITLGVLAVELFFSSACLIIYTDKIVKFNRTKPYPDIQEEERRHGYPNVTNIVSETGFRDGSSMENLVEKQADLIDYLTMHNVQLSKRLLSLTTQQIRE</sequence>